<dbReference type="Gene3D" id="3.20.20.140">
    <property type="entry name" value="Metal-dependent hydrolases"/>
    <property type="match status" value="1"/>
</dbReference>
<organism evidence="2 3">
    <name type="scientific">Shewanella ulleungensis</name>
    <dbReference type="NCBI Taxonomy" id="2282699"/>
    <lineage>
        <taxon>Bacteria</taxon>
        <taxon>Pseudomonadati</taxon>
        <taxon>Pseudomonadota</taxon>
        <taxon>Gammaproteobacteria</taxon>
        <taxon>Alteromonadales</taxon>
        <taxon>Shewanellaceae</taxon>
        <taxon>Shewanella</taxon>
    </lineage>
</organism>
<comment type="caution">
    <text evidence="2">The sequence shown here is derived from an EMBL/GenBank/DDBJ whole genome shotgun (WGS) entry which is preliminary data.</text>
</comment>
<dbReference type="PANTHER" id="PTHR43135:SF3">
    <property type="entry name" value="ALPHA-D-RIBOSE 1-METHYLPHOSPHONATE 5-TRIPHOSPHATE DIPHOSPHATASE"/>
    <property type="match status" value="1"/>
</dbReference>
<sequence>MVLSVPVSAADIKVIHAGTLLTLAGEPVLSERTLVITDGIITEIKQGYVAGPIATAQDTVEIVDLKNKFVMPGLMDMHVHLQGELGPNNDSEALRMSDADVAIRSAYFAKKTLLAGFTTVRDLGAKPEQIYALRDGINKGWVDGPRIIASGGVSVTGGHGDVDGMSPDLLDKFTSKTICDGPYDCRRATRRAIKFGADVIKITSTGGVLSDTNTGTGQQMDDDELKEVIDTAHALGRKVASHAHAAQGINAALRAGVDSIEHGSYADKESIKLMKKSGAFLVPTLLAGDTVVKMANAAGADFMSPAIKAKAVRVGGDMMKNFSAAYKAGVNIAYGTDSGVSHHGDNAKEALLMSQAGMSNTDILKSATINAAKLIDMSDSLGSLSMGKQADIIALNANPLNHIEALLDVPFVMKAGVIYKL</sequence>
<evidence type="ECO:0000259" key="1">
    <source>
        <dbReference type="Pfam" id="PF01979"/>
    </source>
</evidence>
<dbReference type="Proteomes" id="UP000654004">
    <property type="component" value="Unassembled WGS sequence"/>
</dbReference>
<dbReference type="PANTHER" id="PTHR43135">
    <property type="entry name" value="ALPHA-D-RIBOSE 1-METHYLPHOSPHONATE 5-TRIPHOSPHATE DIPHOSPHATASE"/>
    <property type="match status" value="1"/>
</dbReference>
<feature type="domain" description="Amidohydrolase-related" evidence="1">
    <location>
        <begin position="69"/>
        <end position="417"/>
    </location>
</feature>
<name>A0ABQ2QND7_9GAMM</name>
<evidence type="ECO:0000313" key="2">
    <source>
        <dbReference type="EMBL" id="GGP86765.1"/>
    </source>
</evidence>
<dbReference type="SUPFAM" id="SSF51338">
    <property type="entry name" value="Composite domain of metallo-dependent hydrolases"/>
    <property type="match status" value="1"/>
</dbReference>
<dbReference type="Pfam" id="PF01979">
    <property type="entry name" value="Amidohydro_1"/>
    <property type="match status" value="1"/>
</dbReference>
<protein>
    <submittedName>
        <fullName evidence="2">Xaa-Pro dipeptidase</fullName>
    </submittedName>
</protein>
<keyword evidence="3" id="KW-1185">Reference proteome</keyword>
<dbReference type="EMBL" id="BMQW01000004">
    <property type="protein sequence ID" value="GGP86765.1"/>
    <property type="molecule type" value="Genomic_DNA"/>
</dbReference>
<reference evidence="3" key="1">
    <citation type="journal article" date="2019" name="Int. J. Syst. Evol. Microbiol.">
        <title>The Global Catalogue of Microorganisms (GCM) 10K type strain sequencing project: providing services to taxonomists for standard genome sequencing and annotation.</title>
        <authorList>
            <consortium name="The Broad Institute Genomics Platform"/>
            <consortium name="The Broad Institute Genome Sequencing Center for Infectious Disease"/>
            <person name="Wu L."/>
            <person name="Ma J."/>
        </authorList>
    </citation>
    <scope>NUCLEOTIDE SEQUENCE [LARGE SCALE GENOMIC DNA]</scope>
    <source>
        <strain evidence="3">JCM 32305</strain>
    </source>
</reference>
<accession>A0ABQ2QND7</accession>
<proteinExistence type="predicted"/>
<dbReference type="InterPro" id="IPR006680">
    <property type="entry name" value="Amidohydro-rel"/>
</dbReference>
<evidence type="ECO:0000313" key="3">
    <source>
        <dbReference type="Proteomes" id="UP000654004"/>
    </source>
</evidence>
<dbReference type="InterPro" id="IPR057744">
    <property type="entry name" value="OTAase-like"/>
</dbReference>
<dbReference type="SUPFAM" id="SSF51556">
    <property type="entry name" value="Metallo-dependent hydrolases"/>
    <property type="match status" value="1"/>
</dbReference>
<gene>
    <name evidence="2" type="ORF">GCM10009410_20540</name>
</gene>
<dbReference type="InterPro" id="IPR051781">
    <property type="entry name" value="Metallo-dep_Hydrolase"/>
</dbReference>
<dbReference type="InterPro" id="IPR032466">
    <property type="entry name" value="Metal_Hydrolase"/>
</dbReference>
<dbReference type="InterPro" id="IPR011059">
    <property type="entry name" value="Metal-dep_hydrolase_composite"/>
</dbReference>
<dbReference type="Gene3D" id="2.30.40.10">
    <property type="entry name" value="Urease, subunit C, domain 1"/>
    <property type="match status" value="1"/>
</dbReference>
<dbReference type="CDD" id="cd01299">
    <property type="entry name" value="Met_dep_hydrolase_A"/>
    <property type="match status" value="1"/>
</dbReference>